<accession>A0A1H5UXR1</accession>
<reference evidence="6 7" key="1">
    <citation type="submission" date="2016-10" db="EMBL/GenBank/DDBJ databases">
        <authorList>
            <person name="de Groot N.N."/>
        </authorList>
    </citation>
    <scope>NUCLEOTIDE SEQUENCE [LARGE SCALE GENOMIC DNA]</scope>
    <source>
        <strain evidence="6 7">DSM 22489</strain>
    </source>
</reference>
<feature type="transmembrane region" description="Helical" evidence="4">
    <location>
        <begin position="305"/>
        <end position="324"/>
    </location>
</feature>
<evidence type="ECO:0000256" key="2">
    <source>
        <dbReference type="ARBA" id="ARBA00022989"/>
    </source>
</evidence>
<feature type="transmembrane region" description="Helical" evidence="4">
    <location>
        <begin position="275"/>
        <end position="298"/>
    </location>
</feature>
<dbReference type="PANTHER" id="PTHR11360:SF290">
    <property type="entry name" value="MONOCARBOXYLATE MFS PERMEASE"/>
    <property type="match status" value="1"/>
</dbReference>
<name>A0A1H5UXR1_9BACT</name>
<sequence length="432" mass="44811">MLRVSSFYGWRLLAALAAIASVNQGMTYLGAGVINAPMARNLGLSRGILGLGSTFFVLCIGLSAPLVGGLVNAFGSRLCLVFGSLLVALGAILLATGASQGWHFVVCYGLLLGMGCGFGSMIPAQSCASLWFERRRATALGLVLVGTGVGGAISAPLLTHVIVTAHGNWRAGWWCVSAAAFLAGMVSIAFVKDSPDDLGQVPDGQEKLVGEIADDAAARHSRVYRTRDHWTVREAVRTPAFWLLTLAAVGESVPGTAAVAHAIPHLRDLGHTAEAAGSALGIFSVCSILGSLIVGFFCDRMDPRIAWAVSIVIIGSSLLIATRAESNVGMYLFTGMLGFGSGSALTCWHATVANYFGPASFPSILCAQMPISTTIAAASPFLVGVAYDVHGTYTPAFLAVSALSVSTAILLLVAGPPMHTVRTDPSRLMANS</sequence>
<dbReference type="GO" id="GO:0022857">
    <property type="term" value="F:transmembrane transporter activity"/>
    <property type="evidence" value="ECO:0007669"/>
    <property type="project" value="InterPro"/>
</dbReference>
<feature type="transmembrane region" description="Helical" evidence="4">
    <location>
        <begin position="137"/>
        <end position="159"/>
    </location>
</feature>
<feature type="transmembrane region" description="Helical" evidence="4">
    <location>
        <begin position="393"/>
        <end position="414"/>
    </location>
</feature>
<dbReference type="InterPro" id="IPR020846">
    <property type="entry name" value="MFS_dom"/>
</dbReference>
<dbReference type="InterPro" id="IPR050327">
    <property type="entry name" value="Proton-linked_MCT"/>
</dbReference>
<feature type="transmembrane region" description="Helical" evidence="4">
    <location>
        <begin position="47"/>
        <end position="71"/>
    </location>
</feature>
<dbReference type="PANTHER" id="PTHR11360">
    <property type="entry name" value="MONOCARBOXYLATE TRANSPORTER"/>
    <property type="match status" value="1"/>
</dbReference>
<dbReference type="SUPFAM" id="SSF103473">
    <property type="entry name" value="MFS general substrate transporter"/>
    <property type="match status" value="1"/>
</dbReference>
<dbReference type="InterPro" id="IPR036259">
    <property type="entry name" value="MFS_trans_sf"/>
</dbReference>
<dbReference type="Pfam" id="PF07690">
    <property type="entry name" value="MFS_1"/>
    <property type="match status" value="2"/>
</dbReference>
<evidence type="ECO:0000259" key="5">
    <source>
        <dbReference type="PROSITE" id="PS50850"/>
    </source>
</evidence>
<feature type="domain" description="Major facilitator superfamily (MFS) profile" evidence="5">
    <location>
        <begin position="13"/>
        <end position="419"/>
    </location>
</feature>
<organism evidence="6 7">
    <name type="scientific">Bryocella elongata</name>
    <dbReference type="NCBI Taxonomy" id="863522"/>
    <lineage>
        <taxon>Bacteria</taxon>
        <taxon>Pseudomonadati</taxon>
        <taxon>Acidobacteriota</taxon>
        <taxon>Terriglobia</taxon>
        <taxon>Terriglobales</taxon>
        <taxon>Acidobacteriaceae</taxon>
        <taxon>Bryocella</taxon>
    </lineage>
</organism>
<feature type="transmembrane region" description="Helical" evidence="4">
    <location>
        <begin position="364"/>
        <end position="387"/>
    </location>
</feature>
<keyword evidence="3 4" id="KW-0472">Membrane</keyword>
<keyword evidence="2 4" id="KW-1133">Transmembrane helix</keyword>
<dbReference type="EMBL" id="FNVA01000001">
    <property type="protein sequence ID" value="SEF79208.1"/>
    <property type="molecule type" value="Genomic_DNA"/>
</dbReference>
<evidence type="ECO:0000313" key="6">
    <source>
        <dbReference type="EMBL" id="SEF79208.1"/>
    </source>
</evidence>
<gene>
    <name evidence="6" type="ORF">SAMN05421819_1230</name>
</gene>
<feature type="transmembrane region" description="Helical" evidence="4">
    <location>
        <begin position="240"/>
        <end position="263"/>
    </location>
</feature>
<proteinExistence type="predicted"/>
<dbReference type="Gene3D" id="1.20.1250.20">
    <property type="entry name" value="MFS general substrate transporter like domains"/>
    <property type="match status" value="2"/>
</dbReference>
<dbReference type="PROSITE" id="PS50850">
    <property type="entry name" value="MFS"/>
    <property type="match status" value="1"/>
</dbReference>
<dbReference type="AlphaFoldDB" id="A0A1H5UXR1"/>
<keyword evidence="7" id="KW-1185">Reference proteome</keyword>
<feature type="transmembrane region" description="Helical" evidence="4">
    <location>
        <begin position="102"/>
        <end position="125"/>
    </location>
</feature>
<protein>
    <submittedName>
        <fullName evidence="6">Major Facilitator Superfamily protein</fullName>
    </submittedName>
</protein>
<evidence type="ECO:0000256" key="1">
    <source>
        <dbReference type="ARBA" id="ARBA00022692"/>
    </source>
</evidence>
<keyword evidence="1 4" id="KW-0812">Transmembrane</keyword>
<dbReference type="RefSeq" id="WP_103932028.1">
    <property type="nucleotide sequence ID" value="NZ_FNVA01000001.1"/>
</dbReference>
<feature type="transmembrane region" description="Helical" evidence="4">
    <location>
        <begin position="78"/>
        <end position="96"/>
    </location>
</feature>
<dbReference type="Proteomes" id="UP000236728">
    <property type="component" value="Unassembled WGS sequence"/>
</dbReference>
<feature type="transmembrane region" description="Helical" evidence="4">
    <location>
        <begin position="171"/>
        <end position="191"/>
    </location>
</feature>
<evidence type="ECO:0000256" key="3">
    <source>
        <dbReference type="ARBA" id="ARBA00023136"/>
    </source>
</evidence>
<dbReference type="InterPro" id="IPR011701">
    <property type="entry name" value="MFS"/>
</dbReference>
<evidence type="ECO:0000313" key="7">
    <source>
        <dbReference type="Proteomes" id="UP000236728"/>
    </source>
</evidence>
<feature type="transmembrane region" description="Helical" evidence="4">
    <location>
        <begin position="330"/>
        <end position="352"/>
    </location>
</feature>
<evidence type="ECO:0000256" key="4">
    <source>
        <dbReference type="SAM" id="Phobius"/>
    </source>
</evidence>